<organism evidence="2 3">
    <name type="scientific">Tieghemiomyces parasiticus</name>
    <dbReference type="NCBI Taxonomy" id="78921"/>
    <lineage>
        <taxon>Eukaryota</taxon>
        <taxon>Fungi</taxon>
        <taxon>Fungi incertae sedis</taxon>
        <taxon>Zoopagomycota</taxon>
        <taxon>Kickxellomycotina</taxon>
        <taxon>Dimargaritomycetes</taxon>
        <taxon>Dimargaritales</taxon>
        <taxon>Dimargaritaceae</taxon>
        <taxon>Tieghemiomyces</taxon>
    </lineage>
</organism>
<dbReference type="AlphaFoldDB" id="A0A9W7ZGY3"/>
<evidence type="ECO:0000313" key="3">
    <source>
        <dbReference type="Proteomes" id="UP001150569"/>
    </source>
</evidence>
<reference evidence="2" key="1">
    <citation type="submission" date="2022-07" db="EMBL/GenBank/DDBJ databases">
        <title>Phylogenomic reconstructions and comparative analyses of Kickxellomycotina fungi.</title>
        <authorList>
            <person name="Reynolds N.K."/>
            <person name="Stajich J.E."/>
            <person name="Barry K."/>
            <person name="Grigoriev I.V."/>
            <person name="Crous P."/>
            <person name="Smith M.E."/>
        </authorList>
    </citation>
    <scope>NUCLEOTIDE SEQUENCE</scope>
    <source>
        <strain evidence="2">RSA 861</strain>
    </source>
</reference>
<dbReference type="EMBL" id="JANBPT010001328">
    <property type="protein sequence ID" value="KAJ1908755.1"/>
    <property type="molecule type" value="Genomic_DNA"/>
</dbReference>
<feature type="compositionally biased region" description="Polar residues" evidence="1">
    <location>
        <begin position="178"/>
        <end position="199"/>
    </location>
</feature>
<comment type="caution">
    <text evidence="2">The sequence shown here is derived from an EMBL/GenBank/DDBJ whole genome shotgun (WGS) entry which is preliminary data.</text>
</comment>
<accession>A0A9W7ZGY3</accession>
<evidence type="ECO:0000256" key="1">
    <source>
        <dbReference type="SAM" id="MobiDB-lite"/>
    </source>
</evidence>
<keyword evidence="3" id="KW-1185">Reference proteome</keyword>
<name>A0A9W7ZGY3_9FUNG</name>
<proteinExistence type="predicted"/>
<evidence type="ECO:0000313" key="2">
    <source>
        <dbReference type="EMBL" id="KAJ1908755.1"/>
    </source>
</evidence>
<feature type="region of interest" description="Disordered" evidence="1">
    <location>
        <begin position="106"/>
        <end position="233"/>
    </location>
</feature>
<protein>
    <submittedName>
        <fullName evidence="2">Uncharacterized protein</fullName>
    </submittedName>
</protein>
<dbReference type="OrthoDB" id="2100896at2759"/>
<feature type="compositionally biased region" description="Basic and acidic residues" evidence="1">
    <location>
        <begin position="106"/>
        <end position="116"/>
    </location>
</feature>
<feature type="compositionally biased region" description="Basic and acidic residues" evidence="1">
    <location>
        <begin position="139"/>
        <end position="153"/>
    </location>
</feature>
<gene>
    <name evidence="2" type="ORF">IWQ60_011544</name>
</gene>
<sequence>MPPRDMSQIDPKAMLSEEDKQVLREAYDEFQRSSLYLGPILSGAALARGAQLKARMPNMMFRGLAGFTIGKGIDYAYRIRQAERIVSNSPNREAIMRSFQAYQMQHDGDFGSRGDESAPGPSPWDRLRRQNAPPQTSWDRLRSKAVDTTEHPITRGPLASSSERGNDGIEPTDGDRYGTSSDAPGSSEFGTSRGDSNGVTEFYPDGTPRTREAAEAVSQSGKVRRNRYGDPID</sequence>
<dbReference type="Proteomes" id="UP001150569">
    <property type="component" value="Unassembled WGS sequence"/>
</dbReference>